<accession>A0A378N293</accession>
<dbReference type="GO" id="GO:0004527">
    <property type="term" value="F:exonuclease activity"/>
    <property type="evidence" value="ECO:0007669"/>
    <property type="project" value="UniProtKB-KW"/>
</dbReference>
<dbReference type="EMBL" id="UGPN01000002">
    <property type="protein sequence ID" value="STY60058.1"/>
    <property type="molecule type" value="Genomic_DNA"/>
</dbReference>
<keyword evidence="1" id="KW-0540">Nuclease</keyword>
<name>A0A378N293_MANHA</name>
<dbReference type="AlphaFoldDB" id="A0A378N293"/>
<protein>
    <submittedName>
        <fullName evidence="1">Exonuclease V gamma subunit</fullName>
    </submittedName>
</protein>
<evidence type="ECO:0000313" key="2">
    <source>
        <dbReference type="Proteomes" id="UP000254802"/>
    </source>
</evidence>
<proteinExistence type="predicted"/>
<gene>
    <name evidence="1" type="ORF">NCTC10638_01251</name>
</gene>
<evidence type="ECO:0000313" key="1">
    <source>
        <dbReference type="EMBL" id="STY60058.1"/>
    </source>
</evidence>
<reference evidence="1 2" key="1">
    <citation type="submission" date="2018-06" db="EMBL/GenBank/DDBJ databases">
        <authorList>
            <consortium name="Pathogen Informatics"/>
            <person name="Doyle S."/>
        </authorList>
    </citation>
    <scope>NUCLEOTIDE SEQUENCE [LARGE SCALE GENOMIC DNA]</scope>
    <source>
        <strain evidence="1 2">NCTC10638</strain>
    </source>
</reference>
<keyword evidence="1" id="KW-0378">Hydrolase</keyword>
<dbReference type="Proteomes" id="UP000254802">
    <property type="component" value="Unassembled WGS sequence"/>
</dbReference>
<keyword evidence="1" id="KW-0269">Exonuclease</keyword>
<dbReference type="Gene3D" id="3.40.50.300">
    <property type="entry name" value="P-loop containing nucleotide triphosphate hydrolases"/>
    <property type="match status" value="1"/>
</dbReference>
<dbReference type="InterPro" id="IPR027417">
    <property type="entry name" value="P-loop_NTPase"/>
</dbReference>
<organism evidence="1 2">
    <name type="scientific">Mannheimia haemolytica</name>
    <name type="common">Pasteurella haemolytica</name>
    <dbReference type="NCBI Taxonomy" id="75985"/>
    <lineage>
        <taxon>Bacteria</taxon>
        <taxon>Pseudomonadati</taxon>
        <taxon>Pseudomonadota</taxon>
        <taxon>Gammaproteobacteria</taxon>
        <taxon>Pasteurellales</taxon>
        <taxon>Pasteurellaceae</taxon>
        <taxon>Mannheimia</taxon>
    </lineage>
</organism>
<sequence length="98" mass="11153">MFYISYIGQSQKDGKEMLPSILVSQLLDAMNEALTPECKQQLSDEVEVLVRKQPLSVFSKRILPTHEITLITQSGLSSRLFAVQDFLSEPLPMKAWLR</sequence>